<proteinExistence type="predicted"/>
<dbReference type="OrthoDB" id="426737at2759"/>
<comment type="caution">
    <text evidence="9">The sequence shown here is derived from an EMBL/GenBank/DDBJ whole genome shotgun (WGS) entry which is preliminary data.</text>
</comment>
<dbReference type="InterPro" id="IPR050818">
    <property type="entry name" value="KCNH_animal-type"/>
</dbReference>
<name>A0A1Q9CX86_SYMMI</name>
<keyword evidence="3 7" id="KW-1133">Transmembrane helix</keyword>
<evidence type="ECO:0000256" key="7">
    <source>
        <dbReference type="SAM" id="Phobius"/>
    </source>
</evidence>
<protein>
    <submittedName>
        <fullName evidence="9">Potassium voltage-gated channel subfamily H member 2</fullName>
    </submittedName>
</protein>
<feature type="compositionally biased region" description="Pro residues" evidence="6">
    <location>
        <begin position="833"/>
        <end position="852"/>
    </location>
</feature>
<dbReference type="InterPro" id="IPR005821">
    <property type="entry name" value="Ion_trans_dom"/>
</dbReference>
<dbReference type="GO" id="GO:0042391">
    <property type="term" value="P:regulation of membrane potential"/>
    <property type="evidence" value="ECO:0007669"/>
    <property type="project" value="TreeGrafter"/>
</dbReference>
<keyword evidence="2 7" id="KW-0812">Transmembrane</keyword>
<evidence type="ECO:0000259" key="8">
    <source>
        <dbReference type="Pfam" id="PF00520"/>
    </source>
</evidence>
<keyword evidence="10" id="KW-1185">Reference proteome</keyword>
<evidence type="ECO:0000256" key="1">
    <source>
        <dbReference type="ARBA" id="ARBA00004141"/>
    </source>
</evidence>
<feature type="region of interest" description="Disordered" evidence="6">
    <location>
        <begin position="769"/>
        <end position="852"/>
    </location>
</feature>
<dbReference type="Gene3D" id="1.10.287.630">
    <property type="entry name" value="Helix hairpin bin"/>
    <property type="match status" value="1"/>
</dbReference>
<feature type="transmembrane region" description="Helical" evidence="7">
    <location>
        <begin position="439"/>
        <end position="460"/>
    </location>
</feature>
<dbReference type="PRINTS" id="PR01463">
    <property type="entry name" value="EAGCHANLFMLY"/>
</dbReference>
<sequence>MYLPCAPGAEGVFCVIKGISLAAAASFAASALALAFACRYGAAPSTFLTFQLRGASWKGFEGLEVLEAHEKSSDWQMALRLLQQGARTVAVGAQTHAVSTMPETWRRVLASLTEELEQMSDTLRDMKRENDWLRDLCALQGTGSATGPVQPAPPSTVAPPSPPSIEARKEPMSALASRSSSTGAGDDTVSTSASRPSKSAEESDRVEELHPNYISEESSDPAVPVFEKLVRRVPSEKITGSQSRFTEVVGLSKKLANPRVDFMILRAQKTKQFKIEKPWYIINPDNSSWFTVWQGLMCLALTFVALITPVQVGLIEEFRFDALAMASLCADGIFLVDLFMQFCTTYSKKTVRGTIWETRVSAISQRYLKSWFVLDVTSLIPFDLIGLTIGGSSGSDFGGLKSIKVLRVLRLLKLARLLKTSKLMHRLEIPVAIPYQHLALIRFMFVLMMACHWLACLWAMTLQLVDAEFPRWINDIEASDLEFGIESSRSPLRIYIAAFYFCSYTMTSVGYGDIGPKNILERLVCCGIVLSAGLCWAYVLGEVCGIVADMTSESQDFRKRMCQLNCMMKEQGLPGELKARLRSFFLQNRHQSQFLTQQTLLQDMSPQLQSEVSTVLNWTWIQKVTFFSQFLKFLELQEMRGVHVAPYMACIADIAKALKASAFAQRESFDNVQVLYILSKGLVALDSRVAYNGAVWGEDFVLSDTSLIRPVAGYALTYIEVLYLTRDALMEVIERRKASCPQLGRIVRQYCVRVAVFRGILAEAKRRSKLSAGESPNPVGGSGPPQKHFLGPAPKAFMEQSRPRTSAAPLAQERSPRSFGFGSKPVQQDVVAPGPPPRVRSPWPKPPLWEDV</sequence>
<feature type="compositionally biased region" description="Basic and acidic residues" evidence="6">
    <location>
        <begin position="198"/>
        <end position="210"/>
    </location>
</feature>
<comment type="subcellular location">
    <subcellularLocation>
        <location evidence="1">Membrane</location>
        <topology evidence="1">Multi-pass membrane protein</topology>
    </subcellularLocation>
</comment>
<evidence type="ECO:0000256" key="5">
    <source>
        <dbReference type="SAM" id="Coils"/>
    </source>
</evidence>
<feature type="transmembrane region" description="Helical" evidence="7">
    <location>
        <begin position="289"/>
        <end position="310"/>
    </location>
</feature>
<feature type="compositionally biased region" description="Polar residues" evidence="6">
    <location>
        <begin position="176"/>
        <end position="197"/>
    </location>
</feature>
<dbReference type="Gene3D" id="1.10.287.70">
    <property type="match status" value="1"/>
</dbReference>
<keyword evidence="4 7" id="KW-0472">Membrane</keyword>
<dbReference type="SUPFAM" id="SSF51206">
    <property type="entry name" value="cAMP-binding domain-like"/>
    <property type="match status" value="1"/>
</dbReference>
<evidence type="ECO:0000256" key="2">
    <source>
        <dbReference type="ARBA" id="ARBA00022692"/>
    </source>
</evidence>
<dbReference type="EMBL" id="LSRX01000855">
    <property type="protein sequence ID" value="OLP87542.1"/>
    <property type="molecule type" value="Genomic_DNA"/>
</dbReference>
<feature type="region of interest" description="Disordered" evidence="6">
    <location>
        <begin position="141"/>
        <end position="219"/>
    </location>
</feature>
<evidence type="ECO:0000256" key="4">
    <source>
        <dbReference type="ARBA" id="ARBA00023136"/>
    </source>
</evidence>
<dbReference type="PANTHER" id="PTHR10217">
    <property type="entry name" value="VOLTAGE AND LIGAND GATED POTASSIUM CHANNEL"/>
    <property type="match status" value="1"/>
</dbReference>
<feature type="compositionally biased region" description="Pro residues" evidence="6">
    <location>
        <begin position="150"/>
        <end position="163"/>
    </location>
</feature>
<evidence type="ECO:0000313" key="10">
    <source>
        <dbReference type="Proteomes" id="UP000186817"/>
    </source>
</evidence>
<dbReference type="Pfam" id="PF00520">
    <property type="entry name" value="Ion_trans"/>
    <property type="match status" value="1"/>
</dbReference>
<dbReference type="AlphaFoldDB" id="A0A1Q9CX86"/>
<evidence type="ECO:0000256" key="3">
    <source>
        <dbReference type="ARBA" id="ARBA00022989"/>
    </source>
</evidence>
<reference evidence="9 10" key="1">
    <citation type="submission" date="2016-02" db="EMBL/GenBank/DDBJ databases">
        <title>Genome analysis of coral dinoflagellate symbionts highlights evolutionary adaptations to a symbiotic lifestyle.</title>
        <authorList>
            <person name="Aranda M."/>
            <person name="Li Y."/>
            <person name="Liew Y.J."/>
            <person name="Baumgarten S."/>
            <person name="Simakov O."/>
            <person name="Wilson M."/>
            <person name="Piel J."/>
            <person name="Ashoor H."/>
            <person name="Bougouffa S."/>
            <person name="Bajic V.B."/>
            <person name="Ryu T."/>
            <person name="Ravasi T."/>
            <person name="Bayer T."/>
            <person name="Micklem G."/>
            <person name="Kim H."/>
            <person name="Bhak J."/>
            <person name="Lajeunesse T.C."/>
            <person name="Voolstra C.R."/>
        </authorList>
    </citation>
    <scope>NUCLEOTIDE SEQUENCE [LARGE SCALE GENOMIC DNA]</scope>
    <source>
        <strain evidence="9 10">CCMP2467</strain>
    </source>
</reference>
<dbReference type="PANTHER" id="PTHR10217:SF435">
    <property type="entry name" value="POTASSIUM VOLTAGE-GATED CHANNEL PROTEIN EAG"/>
    <property type="match status" value="1"/>
</dbReference>
<keyword evidence="5" id="KW-0175">Coiled coil</keyword>
<gene>
    <name evidence="9" type="primary">Kcnh2</name>
    <name evidence="9" type="ORF">AK812_SmicGene31231</name>
</gene>
<dbReference type="GO" id="GO:0005886">
    <property type="term" value="C:plasma membrane"/>
    <property type="evidence" value="ECO:0007669"/>
    <property type="project" value="TreeGrafter"/>
</dbReference>
<evidence type="ECO:0000313" key="9">
    <source>
        <dbReference type="EMBL" id="OLP87542.1"/>
    </source>
</evidence>
<dbReference type="GO" id="GO:0005249">
    <property type="term" value="F:voltage-gated potassium channel activity"/>
    <property type="evidence" value="ECO:0007669"/>
    <property type="project" value="InterPro"/>
</dbReference>
<feature type="transmembrane region" description="Helical" evidence="7">
    <location>
        <begin position="322"/>
        <end position="340"/>
    </location>
</feature>
<feature type="transmembrane region" description="Helical" evidence="7">
    <location>
        <begin position="523"/>
        <end position="541"/>
    </location>
</feature>
<evidence type="ECO:0000256" key="6">
    <source>
        <dbReference type="SAM" id="MobiDB-lite"/>
    </source>
</evidence>
<dbReference type="InterPro" id="IPR018490">
    <property type="entry name" value="cNMP-bd_dom_sf"/>
</dbReference>
<feature type="coiled-coil region" evidence="5">
    <location>
        <begin position="109"/>
        <end position="136"/>
    </location>
</feature>
<dbReference type="SUPFAM" id="SSF81324">
    <property type="entry name" value="Voltage-gated potassium channels"/>
    <property type="match status" value="1"/>
</dbReference>
<dbReference type="InterPro" id="IPR003938">
    <property type="entry name" value="K_chnl_volt-dep_EAG/ELK/ERG"/>
</dbReference>
<feature type="domain" description="Ion transport" evidence="8">
    <location>
        <begin position="296"/>
        <end position="554"/>
    </location>
</feature>
<feature type="transmembrane region" description="Helical" evidence="7">
    <location>
        <begin position="492"/>
        <end position="511"/>
    </location>
</feature>
<organism evidence="9 10">
    <name type="scientific">Symbiodinium microadriaticum</name>
    <name type="common">Dinoflagellate</name>
    <name type="synonym">Zooxanthella microadriatica</name>
    <dbReference type="NCBI Taxonomy" id="2951"/>
    <lineage>
        <taxon>Eukaryota</taxon>
        <taxon>Sar</taxon>
        <taxon>Alveolata</taxon>
        <taxon>Dinophyceae</taxon>
        <taxon>Suessiales</taxon>
        <taxon>Symbiodiniaceae</taxon>
        <taxon>Symbiodinium</taxon>
    </lineage>
</organism>
<feature type="transmembrane region" description="Helical" evidence="7">
    <location>
        <begin position="20"/>
        <end position="42"/>
    </location>
</feature>
<accession>A0A1Q9CX86</accession>
<dbReference type="Proteomes" id="UP000186817">
    <property type="component" value="Unassembled WGS sequence"/>
</dbReference>